<evidence type="ECO:0000256" key="5">
    <source>
        <dbReference type="ARBA" id="ARBA00022927"/>
    </source>
</evidence>
<protein>
    <recommendedName>
        <fullName evidence="2">Immediate early response 3-interacting protein 1</fullName>
    </recommendedName>
</protein>
<evidence type="ECO:0000256" key="10">
    <source>
        <dbReference type="SAM" id="Phobius"/>
    </source>
</evidence>
<proteinExistence type="inferred from homology"/>
<dbReference type="WBParaSite" id="Pan_g18294.t1">
    <property type="protein sequence ID" value="Pan_g18294.t1"/>
    <property type="gene ID" value="Pan_g18294"/>
</dbReference>
<comment type="similarity">
    <text evidence="8">Belongs to the YOS1 family.</text>
</comment>
<evidence type="ECO:0000256" key="1">
    <source>
        <dbReference type="ARBA" id="ARBA00004370"/>
    </source>
</evidence>
<evidence type="ECO:0000256" key="6">
    <source>
        <dbReference type="ARBA" id="ARBA00022989"/>
    </source>
</evidence>
<feature type="transmembrane region" description="Helical" evidence="10">
    <location>
        <begin position="52"/>
        <end position="78"/>
    </location>
</feature>
<keyword evidence="6 10" id="KW-1133">Transmembrane helix</keyword>
<dbReference type="PANTHER" id="PTHR15858:SF0">
    <property type="entry name" value="IMMEDIATE EARLY RESPONSE 3-INTERACTING PROTEIN 1"/>
    <property type="match status" value="1"/>
</dbReference>
<evidence type="ECO:0000256" key="8">
    <source>
        <dbReference type="ARBA" id="ARBA00024203"/>
    </source>
</evidence>
<dbReference type="Proteomes" id="UP000492821">
    <property type="component" value="Unassembled WGS sequence"/>
</dbReference>
<dbReference type="GO" id="GO:0006888">
    <property type="term" value="P:endoplasmic reticulum to Golgi vesicle-mediated transport"/>
    <property type="evidence" value="ECO:0007669"/>
    <property type="project" value="TreeGrafter"/>
</dbReference>
<comment type="subcellular location">
    <subcellularLocation>
        <location evidence="1">Membrane</location>
    </subcellularLocation>
</comment>
<dbReference type="PANTHER" id="PTHR15858">
    <property type="entry name" value="IMMEDIATE EARLY RESPONSE 3-INTERACTING PROTEIN 1"/>
    <property type="match status" value="1"/>
</dbReference>
<reference evidence="12" key="2">
    <citation type="submission" date="2020-10" db="UniProtKB">
        <authorList>
            <consortium name="WormBaseParasite"/>
        </authorList>
    </citation>
    <scope>IDENTIFICATION</scope>
</reference>
<dbReference type="GO" id="GO:0030134">
    <property type="term" value="C:COPII-coated ER to Golgi transport vesicle"/>
    <property type="evidence" value="ECO:0007669"/>
    <property type="project" value="TreeGrafter"/>
</dbReference>
<dbReference type="GO" id="GO:0005789">
    <property type="term" value="C:endoplasmic reticulum membrane"/>
    <property type="evidence" value="ECO:0007669"/>
    <property type="project" value="TreeGrafter"/>
</dbReference>
<evidence type="ECO:0000313" key="12">
    <source>
        <dbReference type="WBParaSite" id="Pan_g18294.t1"/>
    </source>
</evidence>
<evidence type="ECO:0000313" key="11">
    <source>
        <dbReference type="Proteomes" id="UP000492821"/>
    </source>
</evidence>
<keyword evidence="7 10" id="KW-0472">Membrane</keyword>
<comment type="function">
    <text evidence="9">Regulator of endoplasmic reticulum secretion that acts as a key determinant of brain size. Required for secretion of extracellular matrix proteins. Required for correct brain development by depositing sufficient extracellular matrix proteins for tissue integrity and the proliferation of neural progenitors. Acts as a regulator of the unfolded protein response (UPR).</text>
</comment>
<keyword evidence="5" id="KW-0653">Protein transport</keyword>
<keyword evidence="4 10" id="KW-0812">Transmembrane</keyword>
<dbReference type="Pfam" id="PF08571">
    <property type="entry name" value="Yos1"/>
    <property type="match status" value="1"/>
</dbReference>
<evidence type="ECO:0000256" key="7">
    <source>
        <dbReference type="ARBA" id="ARBA00023136"/>
    </source>
</evidence>
<evidence type="ECO:0000256" key="3">
    <source>
        <dbReference type="ARBA" id="ARBA00022448"/>
    </source>
</evidence>
<dbReference type="GO" id="GO:0000139">
    <property type="term" value="C:Golgi membrane"/>
    <property type="evidence" value="ECO:0007669"/>
    <property type="project" value="TreeGrafter"/>
</dbReference>
<evidence type="ECO:0000256" key="2">
    <source>
        <dbReference type="ARBA" id="ARBA00016434"/>
    </source>
</evidence>
<accession>A0A7E4VB62</accession>
<organism evidence="11 12">
    <name type="scientific">Panagrellus redivivus</name>
    <name type="common">Microworm</name>
    <dbReference type="NCBI Taxonomy" id="6233"/>
    <lineage>
        <taxon>Eukaryota</taxon>
        <taxon>Metazoa</taxon>
        <taxon>Ecdysozoa</taxon>
        <taxon>Nematoda</taxon>
        <taxon>Chromadorea</taxon>
        <taxon>Rhabditida</taxon>
        <taxon>Tylenchina</taxon>
        <taxon>Panagrolaimomorpha</taxon>
        <taxon>Panagrolaimoidea</taxon>
        <taxon>Panagrolaimidae</taxon>
        <taxon>Panagrellus</taxon>
    </lineage>
</organism>
<dbReference type="AlphaFoldDB" id="A0A7E4VB62"/>
<name>A0A7E4VB62_PANRE</name>
<keyword evidence="3" id="KW-0813">Transport</keyword>
<reference evidence="11" key="1">
    <citation type="journal article" date="2013" name="Genetics">
        <title>The draft genome and transcriptome of Panagrellus redivivus are shaped by the harsh demands of a free-living lifestyle.</title>
        <authorList>
            <person name="Srinivasan J."/>
            <person name="Dillman A.R."/>
            <person name="Macchietto M.G."/>
            <person name="Heikkinen L."/>
            <person name="Lakso M."/>
            <person name="Fracchia K.M."/>
            <person name="Antoshechkin I."/>
            <person name="Mortazavi A."/>
            <person name="Wong G."/>
            <person name="Sternberg P.W."/>
        </authorList>
    </citation>
    <scope>NUCLEOTIDE SEQUENCE [LARGE SCALE GENOMIC DNA]</scope>
    <source>
        <strain evidence="11">MT8872</strain>
    </source>
</reference>
<dbReference type="GO" id="GO:0015031">
    <property type="term" value="P:protein transport"/>
    <property type="evidence" value="ECO:0007669"/>
    <property type="project" value="UniProtKB-KW"/>
</dbReference>
<evidence type="ECO:0000256" key="4">
    <source>
        <dbReference type="ARBA" id="ARBA00022692"/>
    </source>
</evidence>
<keyword evidence="11" id="KW-1185">Reference proteome</keyword>
<evidence type="ECO:0000256" key="9">
    <source>
        <dbReference type="ARBA" id="ARBA00045999"/>
    </source>
</evidence>
<sequence>MFSLYSILEFTLLVLNGFAIVNKERVLNKYLKNNQHSFHGEDSSVTMRLVHLILSIQTVLRVPLIAINTVVIVFKVLLG</sequence>
<dbReference type="InterPro" id="IPR013880">
    <property type="entry name" value="Yos1"/>
</dbReference>